<name>A0A1C6W4N2_9ACTN</name>
<dbReference type="InterPro" id="IPR029154">
    <property type="entry name" value="HIBADH-like_NADP-bd"/>
</dbReference>
<accession>A0A1C6W4N2</accession>
<dbReference type="InterPro" id="IPR008927">
    <property type="entry name" value="6-PGluconate_DH-like_C_sf"/>
</dbReference>
<dbReference type="Gene3D" id="3.40.50.720">
    <property type="entry name" value="NAD(P)-binding Rossmann-like Domain"/>
    <property type="match status" value="1"/>
</dbReference>
<dbReference type="InterPro" id="IPR006115">
    <property type="entry name" value="6PGDH_NADP-bd"/>
</dbReference>
<dbReference type="InterPro" id="IPR002155">
    <property type="entry name" value="Thiolase"/>
</dbReference>
<dbReference type="InterPro" id="IPR020616">
    <property type="entry name" value="Thiolase_N"/>
</dbReference>
<dbReference type="Pfam" id="PF00108">
    <property type="entry name" value="Thiolase_N"/>
    <property type="match status" value="1"/>
</dbReference>
<dbReference type="Gene3D" id="3.40.47.10">
    <property type="match status" value="2"/>
</dbReference>
<dbReference type="InterPro" id="IPR016039">
    <property type="entry name" value="Thiolase-like"/>
</dbReference>
<keyword evidence="2 8" id="KW-0808">Transferase</keyword>
<evidence type="ECO:0000256" key="1">
    <source>
        <dbReference type="ARBA" id="ARBA00010982"/>
    </source>
</evidence>
<evidence type="ECO:0000313" key="9">
    <source>
        <dbReference type="Proteomes" id="UP000199343"/>
    </source>
</evidence>
<evidence type="ECO:0000259" key="4">
    <source>
        <dbReference type="Pfam" id="PF00108"/>
    </source>
</evidence>
<dbReference type="Pfam" id="PF03446">
    <property type="entry name" value="NAD_binding_2"/>
    <property type="match status" value="1"/>
</dbReference>
<dbReference type="AlphaFoldDB" id="A0A1C6W4N2"/>
<proteinExistence type="inferred from homology"/>
<comment type="similarity">
    <text evidence="1">Belongs to the thiolase-like superfamily. Thiolase family.</text>
</comment>
<gene>
    <name evidence="8" type="ORF">GA0070608_5763</name>
</gene>
<evidence type="ECO:0000256" key="3">
    <source>
        <dbReference type="ARBA" id="ARBA00023315"/>
    </source>
</evidence>
<dbReference type="FunFam" id="3.40.47.10:FF:000010">
    <property type="entry name" value="Acetyl-CoA acetyltransferase (Thiolase)"/>
    <property type="match status" value="1"/>
</dbReference>
<dbReference type="NCBIfam" id="TIGR01930">
    <property type="entry name" value="AcCoA-C-Actrans"/>
    <property type="match status" value="1"/>
</dbReference>
<reference evidence="8 9" key="1">
    <citation type="submission" date="2016-06" db="EMBL/GenBank/DDBJ databases">
        <authorList>
            <person name="Kjaerup R.B."/>
            <person name="Dalgaard T.S."/>
            <person name="Juul-Madsen H.R."/>
        </authorList>
    </citation>
    <scope>NUCLEOTIDE SEQUENCE [LARGE SCALE GENOMIC DNA]</scope>
    <source>
        <strain evidence="8 9">DSM 43363</strain>
    </source>
</reference>
<dbReference type="InterPro" id="IPR020617">
    <property type="entry name" value="Thiolase_C"/>
</dbReference>
<dbReference type="PANTHER" id="PTHR43365">
    <property type="entry name" value="BLR7806 PROTEIN"/>
    <property type="match status" value="1"/>
</dbReference>
<feature type="domain" description="Thiolase N-terminal" evidence="4">
    <location>
        <begin position="264"/>
        <end position="517"/>
    </location>
</feature>
<evidence type="ECO:0000313" key="8">
    <source>
        <dbReference type="EMBL" id="SCL73478.1"/>
    </source>
</evidence>
<dbReference type="Pfam" id="PF02803">
    <property type="entry name" value="Thiolase_C"/>
    <property type="match status" value="1"/>
</dbReference>
<dbReference type="GO" id="GO:0051287">
    <property type="term" value="F:NAD binding"/>
    <property type="evidence" value="ECO:0007669"/>
    <property type="project" value="InterPro"/>
</dbReference>
<evidence type="ECO:0000259" key="7">
    <source>
        <dbReference type="Pfam" id="PF14833"/>
    </source>
</evidence>
<feature type="domain" description="3-hydroxyisobutyrate dehydrogenase-like NAD-binding" evidence="7">
    <location>
        <begin position="163"/>
        <end position="261"/>
    </location>
</feature>
<dbReference type="GO" id="GO:0050661">
    <property type="term" value="F:NADP binding"/>
    <property type="evidence" value="ECO:0007669"/>
    <property type="project" value="InterPro"/>
</dbReference>
<dbReference type="STRING" id="47871.GA0070608_5763"/>
<dbReference type="Gene3D" id="1.10.1040.10">
    <property type="entry name" value="N-(1-d-carboxylethyl)-l-norvaline Dehydrogenase, domain 2"/>
    <property type="match status" value="1"/>
</dbReference>
<dbReference type="SUPFAM" id="SSF48179">
    <property type="entry name" value="6-phosphogluconate dehydrogenase C-terminal domain-like"/>
    <property type="match status" value="1"/>
</dbReference>
<dbReference type="PANTHER" id="PTHR43365:SF1">
    <property type="entry name" value="ACETYL-COA C-ACYLTRANSFERASE"/>
    <property type="match status" value="1"/>
</dbReference>
<dbReference type="SUPFAM" id="SSF51735">
    <property type="entry name" value="NAD(P)-binding Rossmann-fold domains"/>
    <property type="match status" value="1"/>
</dbReference>
<feature type="domain" description="6-phosphogluconate dehydrogenase NADP-binding" evidence="6">
    <location>
        <begin position="8"/>
        <end position="160"/>
    </location>
</feature>
<protein>
    <submittedName>
        <fullName evidence="8">Acetyl-CoA acetyltransferases</fullName>
    </submittedName>
</protein>
<evidence type="ECO:0000259" key="6">
    <source>
        <dbReference type="Pfam" id="PF03446"/>
    </source>
</evidence>
<dbReference type="Proteomes" id="UP000199343">
    <property type="component" value="Unassembled WGS sequence"/>
</dbReference>
<keyword evidence="3" id="KW-0012">Acyltransferase</keyword>
<dbReference type="InterPro" id="IPR036291">
    <property type="entry name" value="NAD(P)-bd_dom_sf"/>
</dbReference>
<sequence>MTDGTVVVGFVGLGNIGRPMAGTLAGAFPVVVYDVNASAAAEVPGARVAASLADVGAAATVVGVAVYDDAQVRDVVTGLLAGMRPGGTILVHSTISPDTVRDVATQAGAAGVGLLDVAVAGGDARARRGELTLMVGGDPEELARVRPVLDTLGSRIHHMGPVGAGLAAKLANNVALHVGFQVLEEALALGGDAGVGEAALLEVLDAGTAQSWLTGNFAYYRRQIREVLPPGMVAKDLHAAVALAGDGADLPLTRLAAGTQREAVVVAALRTPLGRRRGALSGVRPDELLAYTLRRLVQRAGIAPDTVDDVIAGCVNAVGEQGRNIARVAALAAGLPVTVPGVTVNRMCGSSQQALHFAAHAVLSGQQRMVIAAGVESMSRVPLGADAAGATPPGAVTGRYALVDQGVAADRIAARWHLDRAELDAFALASHRNAEAAWRDGRFTDECVPVPADLTAALLAGELPDAGWLIERDEGIRPDTSLAALAMLEPAFGADGVHHAGNSSQLTDGAAAVLVCDGAEAQRLGLVPLARIVATEVVGVDTDLMLHGVIPVTRRILERTGLTLADIDLYEVNEAFASVPLAWLRETGADPGRLNVNGGAIALGHPTGCSGARLATTLLYELRRRGGRYGLQVMCVGYGMATATLYERIGEA</sequence>
<dbReference type="InterPro" id="IPR020613">
    <property type="entry name" value="Thiolase_CS"/>
</dbReference>
<dbReference type="EMBL" id="FMIC01000002">
    <property type="protein sequence ID" value="SCL73478.1"/>
    <property type="molecule type" value="Genomic_DNA"/>
</dbReference>
<evidence type="ECO:0000259" key="5">
    <source>
        <dbReference type="Pfam" id="PF02803"/>
    </source>
</evidence>
<dbReference type="PROSITE" id="PS00737">
    <property type="entry name" value="THIOLASE_2"/>
    <property type="match status" value="1"/>
</dbReference>
<dbReference type="GO" id="GO:0003988">
    <property type="term" value="F:acetyl-CoA C-acyltransferase activity"/>
    <property type="evidence" value="ECO:0007669"/>
    <property type="project" value="UniProtKB-ARBA"/>
</dbReference>
<feature type="domain" description="Thiolase C-terminal" evidence="5">
    <location>
        <begin position="528"/>
        <end position="647"/>
    </location>
</feature>
<dbReference type="CDD" id="cd00751">
    <property type="entry name" value="thiolase"/>
    <property type="match status" value="1"/>
</dbReference>
<evidence type="ECO:0000256" key="2">
    <source>
        <dbReference type="ARBA" id="ARBA00022679"/>
    </source>
</evidence>
<dbReference type="SUPFAM" id="SSF53901">
    <property type="entry name" value="Thiolase-like"/>
    <property type="match status" value="2"/>
</dbReference>
<dbReference type="Pfam" id="PF14833">
    <property type="entry name" value="NAD_binding_11"/>
    <property type="match status" value="1"/>
</dbReference>
<dbReference type="InterPro" id="IPR013328">
    <property type="entry name" value="6PGD_dom2"/>
</dbReference>
<organism evidence="8 9">
    <name type="scientific">Micromonospora peucetia</name>
    <dbReference type="NCBI Taxonomy" id="47871"/>
    <lineage>
        <taxon>Bacteria</taxon>
        <taxon>Bacillati</taxon>
        <taxon>Actinomycetota</taxon>
        <taxon>Actinomycetes</taxon>
        <taxon>Micromonosporales</taxon>
        <taxon>Micromonosporaceae</taxon>
        <taxon>Micromonospora</taxon>
    </lineage>
</organism>